<dbReference type="InParanoid" id="A0A1D2VAZ6"/>
<evidence type="ECO:0000256" key="2">
    <source>
        <dbReference type="ARBA" id="ARBA00022801"/>
    </source>
</evidence>
<keyword evidence="2" id="KW-0378">Hydrolase</keyword>
<reference evidence="5" key="1">
    <citation type="submission" date="2016-05" db="EMBL/GenBank/DDBJ databases">
        <title>Comparative genomics of biotechnologically important yeasts.</title>
        <authorList>
            <consortium name="DOE Joint Genome Institute"/>
            <person name="Riley R."/>
            <person name="Haridas S."/>
            <person name="Wolfe K.H."/>
            <person name="Lopes M.R."/>
            <person name="Hittinger C.T."/>
            <person name="Goker M."/>
            <person name="Salamov A."/>
            <person name="Wisecaver J."/>
            <person name="Long T.M."/>
            <person name="Aerts A.L."/>
            <person name="Barry K."/>
            <person name="Choi C."/>
            <person name="Clum A."/>
            <person name="Coughlan A.Y."/>
            <person name="Deshpande S."/>
            <person name="Douglass A.P."/>
            <person name="Hanson S.J."/>
            <person name="Klenk H.-P."/>
            <person name="Labutti K."/>
            <person name="Lapidus A."/>
            <person name="Lindquist E."/>
            <person name="Lipzen A."/>
            <person name="Meier-Kolthoff J.P."/>
            <person name="Ohm R.A."/>
            <person name="Otillar R.P."/>
            <person name="Pangilinan J."/>
            <person name="Peng Y."/>
            <person name="Rokas A."/>
            <person name="Rosa C.A."/>
            <person name="Scheuner C."/>
            <person name="Sibirny A.A."/>
            <person name="Slot J.C."/>
            <person name="Stielow J.B."/>
            <person name="Sun H."/>
            <person name="Kurtzman C.P."/>
            <person name="Blackwell M."/>
            <person name="Grigoriev I.V."/>
            <person name="Jeffries T.W."/>
        </authorList>
    </citation>
    <scope>NUCLEOTIDE SEQUENCE [LARGE SCALE GENOMIC DNA]</scope>
    <source>
        <strain evidence="5">DSM 1968</strain>
    </source>
</reference>
<dbReference type="OrthoDB" id="272500at2759"/>
<dbReference type="InterPro" id="IPR023214">
    <property type="entry name" value="HAD_sf"/>
</dbReference>
<dbReference type="STRING" id="1344418.A0A1D2VAZ6"/>
<gene>
    <name evidence="4" type="ORF">ASCRUDRAFT_77851</name>
</gene>
<dbReference type="GO" id="GO:0000287">
    <property type="term" value="F:magnesium ion binding"/>
    <property type="evidence" value="ECO:0007669"/>
    <property type="project" value="InterPro"/>
</dbReference>
<evidence type="ECO:0000256" key="3">
    <source>
        <dbReference type="ARBA" id="ARBA00023167"/>
    </source>
</evidence>
<dbReference type="GO" id="GO:0043874">
    <property type="term" value="F:acireductone synthase activity"/>
    <property type="evidence" value="ECO:0007669"/>
    <property type="project" value="InterPro"/>
</dbReference>
<keyword evidence="5" id="KW-1185">Reference proteome</keyword>
<accession>A0A1D2VAZ6</accession>
<name>A0A1D2VAZ6_9ASCO</name>
<sequence>MASSIAIVLDIEGTICPISFVKDVLFPYFLKKIPDVLNSIKFPISNATVKDPQNEKLELIQILSSFPEDKIASKEKLLDYINYLVSNDIKEKALKNLQGLIWRVGYENGEIVCDLFSDAFQSIKDWSTKYKIYIYSSGSVKAQKLLLKYARDDSKPKSCIEDLNPYITDYFDINTSGYKFQKESYESIKKFIGLSSNHLLFFSDNLKELIAAKAAGFKGFLVIRPGNYEPNYEKEGIPKGTFKTIDNFNLLGL</sequence>
<evidence type="ECO:0000313" key="5">
    <source>
        <dbReference type="Proteomes" id="UP000095038"/>
    </source>
</evidence>
<dbReference type="SFLD" id="SFLDS00003">
    <property type="entry name" value="Haloacid_Dehalogenase"/>
    <property type="match status" value="1"/>
</dbReference>
<dbReference type="InterPro" id="IPR023943">
    <property type="entry name" value="Enolase-ppase_E1"/>
</dbReference>
<dbReference type="InterPro" id="IPR036412">
    <property type="entry name" value="HAD-like_sf"/>
</dbReference>
<evidence type="ECO:0000313" key="4">
    <source>
        <dbReference type="EMBL" id="ODV58617.1"/>
    </source>
</evidence>
<organism evidence="4 5">
    <name type="scientific">Ascoidea rubescens DSM 1968</name>
    <dbReference type="NCBI Taxonomy" id="1344418"/>
    <lineage>
        <taxon>Eukaryota</taxon>
        <taxon>Fungi</taxon>
        <taxon>Dikarya</taxon>
        <taxon>Ascomycota</taxon>
        <taxon>Saccharomycotina</taxon>
        <taxon>Saccharomycetes</taxon>
        <taxon>Ascoideaceae</taxon>
        <taxon>Ascoidea</taxon>
    </lineage>
</organism>
<dbReference type="PANTHER" id="PTHR20371:SF1">
    <property type="entry name" value="ENOLASE-PHOSPHATASE E1"/>
    <property type="match status" value="1"/>
</dbReference>
<dbReference type="SFLD" id="SFLDG01133">
    <property type="entry name" value="C1.5.4:_Enolase-phosphatase_Li"/>
    <property type="match status" value="1"/>
</dbReference>
<dbReference type="Gene3D" id="3.40.50.1000">
    <property type="entry name" value="HAD superfamily/HAD-like"/>
    <property type="match status" value="1"/>
</dbReference>
<dbReference type="PANTHER" id="PTHR20371">
    <property type="entry name" value="ENOLASE-PHOSPHATASE E1"/>
    <property type="match status" value="1"/>
</dbReference>
<protein>
    <submittedName>
        <fullName evidence="4">Enolase-phosphatase E1</fullName>
    </submittedName>
</protein>
<keyword evidence="3" id="KW-0486">Methionine biosynthesis</keyword>
<dbReference type="AlphaFoldDB" id="A0A1D2VAZ6"/>
<dbReference type="SUPFAM" id="SSF56784">
    <property type="entry name" value="HAD-like"/>
    <property type="match status" value="1"/>
</dbReference>
<dbReference type="GO" id="GO:0019509">
    <property type="term" value="P:L-methionine salvage from methylthioadenosine"/>
    <property type="evidence" value="ECO:0007669"/>
    <property type="project" value="EnsemblFungi"/>
</dbReference>
<dbReference type="GeneID" id="30967669"/>
<dbReference type="Proteomes" id="UP000095038">
    <property type="component" value="Unassembled WGS sequence"/>
</dbReference>
<proteinExistence type="predicted"/>
<dbReference type="FunCoup" id="A0A1D2VAZ6">
    <property type="interactions" value="654"/>
</dbReference>
<dbReference type="NCBIfam" id="TIGR01691">
    <property type="entry name" value="enolase-ppase"/>
    <property type="match status" value="1"/>
</dbReference>
<dbReference type="Gene3D" id="1.10.720.60">
    <property type="match status" value="1"/>
</dbReference>
<evidence type="ECO:0000256" key="1">
    <source>
        <dbReference type="ARBA" id="ARBA00022605"/>
    </source>
</evidence>
<dbReference type="SFLD" id="SFLDG01129">
    <property type="entry name" value="C1.5:_HAD__Beta-PGM__Phosphata"/>
    <property type="match status" value="1"/>
</dbReference>
<dbReference type="RefSeq" id="XP_020044924.1">
    <property type="nucleotide sequence ID" value="XM_020194033.1"/>
</dbReference>
<dbReference type="Pfam" id="PF00702">
    <property type="entry name" value="Hydrolase"/>
    <property type="match status" value="1"/>
</dbReference>
<dbReference type="EMBL" id="KV454491">
    <property type="protein sequence ID" value="ODV58617.1"/>
    <property type="molecule type" value="Genomic_DNA"/>
</dbReference>
<keyword evidence="1" id="KW-0028">Amino-acid biosynthesis</keyword>